<reference evidence="1 2" key="2">
    <citation type="submission" date="2019-09" db="EMBL/GenBank/DDBJ databases">
        <authorList>
            <person name="Jin C."/>
        </authorList>
    </citation>
    <scope>NUCLEOTIDE SEQUENCE [LARGE SCALE GENOMIC DNA]</scope>
    <source>
        <strain evidence="1 2">BN140078</strain>
    </source>
</reference>
<protein>
    <submittedName>
        <fullName evidence="1">DUF885 domain-containing protein</fullName>
    </submittedName>
</protein>
<dbReference type="Proteomes" id="UP000324611">
    <property type="component" value="Unassembled WGS sequence"/>
</dbReference>
<comment type="caution">
    <text evidence="1">The sequence shown here is derived from an EMBL/GenBank/DDBJ whole genome shotgun (WGS) entry which is preliminary data.</text>
</comment>
<dbReference type="AlphaFoldDB" id="A0A5B2VNG5"/>
<evidence type="ECO:0000313" key="2">
    <source>
        <dbReference type="Proteomes" id="UP000324611"/>
    </source>
</evidence>
<dbReference type="PANTHER" id="PTHR33361:SF15">
    <property type="entry name" value="DUF885 FAMILY LIPOPROTEIN"/>
    <property type="match status" value="1"/>
</dbReference>
<proteinExistence type="predicted"/>
<name>A0A5B2VNG5_9BACT</name>
<sequence>MQKYLFYSLAMAGLISACNTGQKEPGGQGAAADTTQSAAFRAYEDHFIDALWKTYPGWATEMGYHAYDSVLLIPDAAGQQAELAFIKQQEDSLQQYDTSKLAPALQIDYHLIKDRLAGSKWDLEQQKAGEWDPSGYNVSNTFAFILNESYAPLDTRLRSFYSRLANVPAYYAAARQRIKDPVPELTGLAQDQNLGGLSIFEKDLADSVKQSSLSAEEKQQLLARAQTAAKAIKDYAAWLKTLKVEHPRSFRLGSGLYEQKFRYNIQSAYTAAQIYDSAVARKTWVHGEMARISRQLWPKYFGNKPMPADSLAMIKQMIDTLSVQHVKPAEFQQAIEAQLPTLTAFIKEKDLLYLDPSKPLVVRKEPGYMAGVAGASVSAPGPYDKGGNTYYNVGSLQGWAPARAESFLREYNHYILQILNIHEAIPGHYTQLVYANQSPSLIKSLLSNGAMIEGWAVYTEQMMLENGYGNNEPEMWLMWYKWNLRTVCNTILDYSVHVKDMSKEDALHLLTQEAFQQQAEAEGKWKRVSVTSVQLTSYYTGYKEIIDLRKAYQAKLGNQFNLKAFNEKFLSYGNAPVKYIRQLMLSE</sequence>
<accession>A0A5B2VNG5</accession>
<dbReference type="InterPro" id="IPR010281">
    <property type="entry name" value="DUF885"/>
</dbReference>
<evidence type="ECO:0000313" key="1">
    <source>
        <dbReference type="EMBL" id="KAA2239757.1"/>
    </source>
</evidence>
<gene>
    <name evidence="1" type="ORF">F0L74_26565</name>
</gene>
<keyword evidence="2" id="KW-1185">Reference proteome</keyword>
<dbReference type="PANTHER" id="PTHR33361">
    <property type="entry name" value="GLR0591 PROTEIN"/>
    <property type="match status" value="1"/>
</dbReference>
<dbReference type="EMBL" id="VUOC01000004">
    <property type="protein sequence ID" value="KAA2239757.1"/>
    <property type="molecule type" value="Genomic_DNA"/>
</dbReference>
<reference evidence="1 2" key="1">
    <citation type="submission" date="2019-09" db="EMBL/GenBank/DDBJ databases">
        <title>Chitinophaga ginsengihumi sp. nov., isolated from soil of ginseng rhizosphere.</title>
        <authorList>
            <person name="Lee J."/>
        </authorList>
    </citation>
    <scope>NUCLEOTIDE SEQUENCE [LARGE SCALE GENOMIC DNA]</scope>
    <source>
        <strain evidence="1 2">BN140078</strain>
    </source>
</reference>
<dbReference type="Pfam" id="PF05960">
    <property type="entry name" value="DUF885"/>
    <property type="match status" value="1"/>
</dbReference>
<organism evidence="1 2">
    <name type="scientific">Chitinophaga agrisoli</name>
    <dbReference type="NCBI Taxonomy" id="2607653"/>
    <lineage>
        <taxon>Bacteria</taxon>
        <taxon>Pseudomonadati</taxon>
        <taxon>Bacteroidota</taxon>
        <taxon>Chitinophagia</taxon>
        <taxon>Chitinophagales</taxon>
        <taxon>Chitinophagaceae</taxon>
        <taxon>Chitinophaga</taxon>
    </lineage>
</organism>
<dbReference type="PROSITE" id="PS51257">
    <property type="entry name" value="PROKAR_LIPOPROTEIN"/>
    <property type="match status" value="1"/>
</dbReference>
<dbReference type="RefSeq" id="WP_149840934.1">
    <property type="nucleotide sequence ID" value="NZ_VUOC01000004.1"/>
</dbReference>